<dbReference type="PANTHER" id="PTHR16047">
    <property type="entry name" value="RFWD3 PROTEIN"/>
    <property type="match status" value="1"/>
</dbReference>
<keyword evidence="1 3" id="KW-0479">Metal-binding</keyword>
<reference evidence="6" key="2">
    <citation type="journal article" date="2016" name="Mol. Ecol.">
        <title>Population genomics of the filarial nematode parasite Wuchereria bancrofti from mosquitoes.</title>
        <authorList>
            <person name="Small S.T."/>
            <person name="Reimer L.J."/>
            <person name="Tisch D.J."/>
            <person name="King C.L."/>
            <person name="Christensen B.M."/>
            <person name="Siba P.M."/>
            <person name="Kazura J.W."/>
            <person name="Serre D."/>
            <person name="Zimmerman P.A."/>
        </authorList>
    </citation>
    <scope>NUCLEOTIDE SEQUENCE</scope>
    <source>
        <strain evidence="6">pt0022</strain>
    </source>
</reference>
<reference evidence="6" key="1">
    <citation type="submission" date="2015-03" db="EMBL/GenBank/DDBJ databases">
        <title>Wuchereria bancrofti Genome Sequencing Papua New Guinea Strain.</title>
        <authorList>
            <person name="Small S.T."/>
            <person name="Serre D."/>
            <person name="Zimmerman P.A."/>
        </authorList>
    </citation>
    <scope>NUCLEOTIDE SEQUENCE [LARGE SCALE GENOMIC DNA]</scope>
    <source>
        <strain evidence="6">pt0022</strain>
    </source>
</reference>
<dbReference type="GO" id="GO:0008270">
    <property type="term" value="F:zinc ion binding"/>
    <property type="evidence" value="ECO:0007669"/>
    <property type="project" value="UniProtKB-KW"/>
</dbReference>
<feature type="compositionally biased region" description="Basic residues" evidence="4">
    <location>
        <begin position="79"/>
        <end position="90"/>
    </location>
</feature>
<dbReference type="InterPro" id="IPR037381">
    <property type="entry name" value="RFWD3"/>
</dbReference>
<evidence type="ECO:0000313" key="7">
    <source>
        <dbReference type="WBParaSite" id="mrna-Wban_04678"/>
    </source>
</evidence>
<evidence type="ECO:0000259" key="5">
    <source>
        <dbReference type="PROSITE" id="PS50089"/>
    </source>
</evidence>
<organism evidence="6 7">
    <name type="scientific">Wuchereria bancrofti</name>
    <dbReference type="NCBI Taxonomy" id="6293"/>
    <lineage>
        <taxon>Eukaryota</taxon>
        <taxon>Metazoa</taxon>
        <taxon>Ecdysozoa</taxon>
        <taxon>Nematoda</taxon>
        <taxon>Chromadorea</taxon>
        <taxon>Rhabditida</taxon>
        <taxon>Spirurina</taxon>
        <taxon>Spiruromorpha</taxon>
        <taxon>Filarioidea</taxon>
        <taxon>Onchocercidae</taxon>
        <taxon>Wuchereria</taxon>
    </lineage>
</organism>
<dbReference type="Pfam" id="PF13639">
    <property type="entry name" value="zf-RING_2"/>
    <property type="match status" value="1"/>
</dbReference>
<proteinExistence type="predicted"/>
<evidence type="ECO:0000256" key="1">
    <source>
        <dbReference type="ARBA" id="ARBA00022771"/>
    </source>
</evidence>
<keyword evidence="2" id="KW-0862">Zinc</keyword>
<dbReference type="Gene3D" id="3.30.40.10">
    <property type="entry name" value="Zinc/RING finger domain, C3HC4 (zinc finger)"/>
    <property type="match status" value="1"/>
</dbReference>
<keyword evidence="1 3" id="KW-0863">Zinc-finger</keyword>
<evidence type="ECO:0000256" key="2">
    <source>
        <dbReference type="ARBA" id="ARBA00022833"/>
    </source>
</evidence>
<feature type="region of interest" description="Disordered" evidence="4">
    <location>
        <begin position="68"/>
        <end position="100"/>
    </location>
</feature>
<dbReference type="InterPro" id="IPR013083">
    <property type="entry name" value="Znf_RING/FYVE/PHD"/>
</dbReference>
<feature type="domain" description="RING-type" evidence="5">
    <location>
        <begin position="4"/>
        <end position="48"/>
    </location>
</feature>
<dbReference type="AlphaFoldDB" id="A0AAF5PS72"/>
<dbReference type="Proteomes" id="UP000093561">
    <property type="component" value="Unassembled WGS sequence"/>
</dbReference>
<accession>A0AAF5PS72</accession>
<dbReference type="GO" id="GO:0005634">
    <property type="term" value="C:nucleus"/>
    <property type="evidence" value="ECO:0007669"/>
    <property type="project" value="InterPro"/>
</dbReference>
<name>A0AAF5PS72_WUCBA</name>
<dbReference type="PANTHER" id="PTHR16047:SF7">
    <property type="entry name" value="E3 UBIQUITIN-PROTEIN LIGASE RFWD3"/>
    <property type="match status" value="1"/>
</dbReference>
<dbReference type="GO" id="GO:0004842">
    <property type="term" value="F:ubiquitin-protein transferase activity"/>
    <property type="evidence" value="ECO:0007669"/>
    <property type="project" value="InterPro"/>
</dbReference>
<dbReference type="CDD" id="cd16448">
    <property type="entry name" value="RING-H2"/>
    <property type="match status" value="1"/>
</dbReference>
<dbReference type="GO" id="GO:0016567">
    <property type="term" value="P:protein ubiquitination"/>
    <property type="evidence" value="ECO:0007669"/>
    <property type="project" value="InterPro"/>
</dbReference>
<sequence length="122" mass="14281">MLNCPICLEADDGLFGFAALKCGHVFHRHCISSWLAIDKNTKICPVCRKFADSFLKLYFFSTFTQTSKYSESEKEVQKKAPKKRNKKKFSTHQQTTTHQYELRSISHISNTSNPYWLRIRRS</sequence>
<reference evidence="7" key="3">
    <citation type="submission" date="2024-02" db="UniProtKB">
        <authorList>
            <consortium name="WormBaseParasite"/>
        </authorList>
    </citation>
    <scope>IDENTIFICATION</scope>
    <source>
        <strain evidence="7">pt0022</strain>
    </source>
</reference>
<protein>
    <recommendedName>
        <fullName evidence="5">RING-type domain-containing protein</fullName>
    </recommendedName>
</protein>
<dbReference type="GO" id="GO:0036297">
    <property type="term" value="P:interstrand cross-link repair"/>
    <property type="evidence" value="ECO:0007669"/>
    <property type="project" value="InterPro"/>
</dbReference>
<dbReference type="SUPFAM" id="SSF57850">
    <property type="entry name" value="RING/U-box"/>
    <property type="match status" value="1"/>
</dbReference>
<dbReference type="WBParaSite" id="mrna-Wban_04678">
    <property type="protein sequence ID" value="mrna-Wban_04678"/>
    <property type="gene ID" value="Wban_04678"/>
</dbReference>
<dbReference type="PROSITE" id="PS50089">
    <property type="entry name" value="ZF_RING_2"/>
    <property type="match status" value="1"/>
</dbReference>
<dbReference type="SMART" id="SM00184">
    <property type="entry name" value="RING"/>
    <property type="match status" value="1"/>
</dbReference>
<dbReference type="InterPro" id="IPR001841">
    <property type="entry name" value="Znf_RING"/>
</dbReference>
<evidence type="ECO:0000313" key="6">
    <source>
        <dbReference type="Proteomes" id="UP000093561"/>
    </source>
</evidence>
<evidence type="ECO:0000256" key="3">
    <source>
        <dbReference type="PROSITE-ProRule" id="PRU00175"/>
    </source>
</evidence>
<evidence type="ECO:0000256" key="4">
    <source>
        <dbReference type="SAM" id="MobiDB-lite"/>
    </source>
</evidence>